<keyword evidence="3" id="KW-1185">Reference proteome</keyword>
<sequence>MGKRNVYFSNLLDHSILFTYLVNCPKYCPRPPVSQLKSPLYHLRARDLVLVCSVGYFIITFLLFLVYIFENMNILYELITIFAGAILFLVTGLWCIISNYSKKDDEYSDDTMLIVDHSSFLHS</sequence>
<feature type="transmembrane region" description="Helical" evidence="1">
    <location>
        <begin position="74"/>
        <end position="97"/>
    </location>
</feature>
<dbReference type="AlphaFoldDB" id="A0AAW1HYC6"/>
<keyword evidence="1" id="KW-0812">Transmembrane</keyword>
<dbReference type="EMBL" id="JASPKY010000823">
    <property type="protein sequence ID" value="KAK9681352.1"/>
    <property type="molecule type" value="Genomic_DNA"/>
</dbReference>
<protein>
    <submittedName>
        <fullName evidence="2">Uncharacterized protein</fullName>
    </submittedName>
</protein>
<name>A0AAW1HYC6_POPJA</name>
<reference evidence="2 3" key="1">
    <citation type="journal article" date="2024" name="BMC Genomics">
        <title>De novo assembly and annotation of Popillia japonica's genome with initial clues to its potential as an invasive pest.</title>
        <authorList>
            <person name="Cucini C."/>
            <person name="Boschi S."/>
            <person name="Funari R."/>
            <person name="Cardaioli E."/>
            <person name="Iannotti N."/>
            <person name="Marturano G."/>
            <person name="Paoli F."/>
            <person name="Bruttini M."/>
            <person name="Carapelli A."/>
            <person name="Frati F."/>
            <person name="Nardi F."/>
        </authorList>
    </citation>
    <scope>NUCLEOTIDE SEQUENCE [LARGE SCALE GENOMIC DNA]</scope>
    <source>
        <strain evidence="2">DMR45628</strain>
    </source>
</reference>
<comment type="caution">
    <text evidence="2">The sequence shown here is derived from an EMBL/GenBank/DDBJ whole genome shotgun (WGS) entry which is preliminary data.</text>
</comment>
<evidence type="ECO:0000256" key="1">
    <source>
        <dbReference type="SAM" id="Phobius"/>
    </source>
</evidence>
<dbReference type="Proteomes" id="UP001458880">
    <property type="component" value="Unassembled WGS sequence"/>
</dbReference>
<evidence type="ECO:0000313" key="2">
    <source>
        <dbReference type="EMBL" id="KAK9681352.1"/>
    </source>
</evidence>
<proteinExistence type="predicted"/>
<gene>
    <name evidence="2" type="ORF">QE152_g38384</name>
</gene>
<feature type="transmembrane region" description="Helical" evidence="1">
    <location>
        <begin position="48"/>
        <end position="68"/>
    </location>
</feature>
<accession>A0AAW1HYC6</accession>
<organism evidence="2 3">
    <name type="scientific">Popillia japonica</name>
    <name type="common">Japanese beetle</name>
    <dbReference type="NCBI Taxonomy" id="7064"/>
    <lineage>
        <taxon>Eukaryota</taxon>
        <taxon>Metazoa</taxon>
        <taxon>Ecdysozoa</taxon>
        <taxon>Arthropoda</taxon>
        <taxon>Hexapoda</taxon>
        <taxon>Insecta</taxon>
        <taxon>Pterygota</taxon>
        <taxon>Neoptera</taxon>
        <taxon>Endopterygota</taxon>
        <taxon>Coleoptera</taxon>
        <taxon>Polyphaga</taxon>
        <taxon>Scarabaeiformia</taxon>
        <taxon>Scarabaeidae</taxon>
        <taxon>Rutelinae</taxon>
        <taxon>Popillia</taxon>
    </lineage>
</organism>
<evidence type="ECO:0000313" key="3">
    <source>
        <dbReference type="Proteomes" id="UP001458880"/>
    </source>
</evidence>
<keyword evidence="1" id="KW-1133">Transmembrane helix</keyword>
<keyword evidence="1" id="KW-0472">Membrane</keyword>